<dbReference type="Proteomes" id="UP000594638">
    <property type="component" value="Unassembled WGS sequence"/>
</dbReference>
<organism evidence="3 4">
    <name type="scientific">Olea europaea subsp. europaea</name>
    <dbReference type="NCBI Taxonomy" id="158383"/>
    <lineage>
        <taxon>Eukaryota</taxon>
        <taxon>Viridiplantae</taxon>
        <taxon>Streptophyta</taxon>
        <taxon>Embryophyta</taxon>
        <taxon>Tracheophyta</taxon>
        <taxon>Spermatophyta</taxon>
        <taxon>Magnoliopsida</taxon>
        <taxon>eudicotyledons</taxon>
        <taxon>Gunneridae</taxon>
        <taxon>Pentapetalae</taxon>
        <taxon>asterids</taxon>
        <taxon>lamiids</taxon>
        <taxon>Lamiales</taxon>
        <taxon>Oleaceae</taxon>
        <taxon>Oleeae</taxon>
        <taxon>Olea</taxon>
    </lineage>
</organism>
<name>A0A8S0RFN1_OLEEU</name>
<evidence type="ECO:0000256" key="1">
    <source>
        <dbReference type="ARBA" id="ARBA00010838"/>
    </source>
</evidence>
<evidence type="ECO:0000256" key="2">
    <source>
        <dbReference type="RuleBase" id="RU003690"/>
    </source>
</evidence>
<dbReference type="SUPFAM" id="SSF51445">
    <property type="entry name" value="(Trans)glycosidases"/>
    <property type="match status" value="1"/>
</dbReference>
<evidence type="ECO:0000313" key="4">
    <source>
        <dbReference type="Proteomes" id="UP000594638"/>
    </source>
</evidence>
<sequence>MYGCNIVFLPLTYGDYPKSMRDLVGKRLPKFTLEEAMMLKGSFDFLGLNYYTANFAADLRSSNTVNKSFSTDSQTNLTTKRNGKFIGDPTDVSIFYVYPRGLRDVLVYTKQKYKNPTIYITECGMGDAIDSVKNKVDVKGFFPWSFLDNFEWGSGYTQKFGLVYVDRSDGLRRYLKNSALWLKKFLQ</sequence>
<dbReference type="Gene3D" id="3.20.20.80">
    <property type="entry name" value="Glycosidases"/>
    <property type="match status" value="1"/>
</dbReference>
<keyword evidence="4" id="KW-1185">Reference proteome</keyword>
<dbReference type="PANTHER" id="PTHR10353:SF318">
    <property type="entry name" value="BETA-GLUCOSIDASE 31-RELATED"/>
    <property type="match status" value="1"/>
</dbReference>
<dbReference type="OrthoDB" id="65569at2759"/>
<comment type="similarity">
    <text evidence="1 2">Belongs to the glycosyl hydrolase 1 family.</text>
</comment>
<dbReference type="PRINTS" id="PR00131">
    <property type="entry name" value="GLHYDRLASE1"/>
</dbReference>
<gene>
    <name evidence="3" type="ORF">OLEA9_A023428</name>
</gene>
<accession>A0A8S0RFN1</accession>
<dbReference type="Pfam" id="PF00232">
    <property type="entry name" value="Glyco_hydro_1"/>
    <property type="match status" value="2"/>
</dbReference>
<dbReference type="GO" id="GO:0008422">
    <property type="term" value="F:beta-glucosidase activity"/>
    <property type="evidence" value="ECO:0007669"/>
    <property type="project" value="TreeGrafter"/>
</dbReference>
<dbReference type="EMBL" id="CACTIH010003616">
    <property type="protein sequence ID" value="CAA2978075.1"/>
    <property type="molecule type" value="Genomic_DNA"/>
</dbReference>
<proteinExistence type="inferred from homology"/>
<keyword evidence="3" id="KW-0378">Hydrolase</keyword>
<reference evidence="3 4" key="1">
    <citation type="submission" date="2019-12" db="EMBL/GenBank/DDBJ databases">
        <authorList>
            <person name="Alioto T."/>
            <person name="Alioto T."/>
            <person name="Gomez Garrido J."/>
        </authorList>
    </citation>
    <scope>NUCLEOTIDE SEQUENCE [LARGE SCALE GENOMIC DNA]</scope>
</reference>
<dbReference type="Gramene" id="OE9A023428T1">
    <property type="protein sequence ID" value="OE9A023428C1"/>
    <property type="gene ID" value="OE9A023428"/>
</dbReference>
<protein>
    <submittedName>
        <fullName evidence="3">Furcatin hydrolase</fullName>
    </submittedName>
</protein>
<dbReference type="InterPro" id="IPR017853">
    <property type="entry name" value="GH"/>
</dbReference>
<dbReference type="GO" id="GO:0005975">
    <property type="term" value="P:carbohydrate metabolic process"/>
    <property type="evidence" value="ECO:0007669"/>
    <property type="project" value="InterPro"/>
</dbReference>
<dbReference type="InterPro" id="IPR001360">
    <property type="entry name" value="Glyco_hydro_1"/>
</dbReference>
<dbReference type="AlphaFoldDB" id="A0A8S0RFN1"/>
<comment type="caution">
    <text evidence="3">The sequence shown here is derived from an EMBL/GenBank/DDBJ whole genome shotgun (WGS) entry which is preliminary data.</text>
</comment>
<evidence type="ECO:0000313" key="3">
    <source>
        <dbReference type="EMBL" id="CAA2978075.1"/>
    </source>
</evidence>
<dbReference type="PANTHER" id="PTHR10353">
    <property type="entry name" value="GLYCOSYL HYDROLASE"/>
    <property type="match status" value="1"/>
</dbReference>